<keyword evidence="1" id="KW-0732">Signal</keyword>
<dbReference type="PANTHER" id="PTHR10551:SF14">
    <property type="entry name" value="CELLULASE CONTAINING PROTEIN, EXPRESSED"/>
    <property type="match status" value="1"/>
</dbReference>
<reference evidence="3 4" key="1">
    <citation type="journal article" date="2019" name="Nat. Plants">
        <title>Genome sequencing of Musa balbisiana reveals subgenome evolution and function divergence in polyploid bananas.</title>
        <authorList>
            <person name="Yao X."/>
        </authorList>
    </citation>
    <scope>NUCLEOTIDE SEQUENCE [LARGE SCALE GENOMIC DNA]</scope>
    <source>
        <strain evidence="4">cv. DH-PKW</strain>
        <tissue evidence="3">Leaves</tissue>
    </source>
</reference>
<accession>A0A4S8K4N9</accession>
<dbReference type="GO" id="GO:0015629">
    <property type="term" value="C:actin cytoskeleton"/>
    <property type="evidence" value="ECO:0007669"/>
    <property type="project" value="TreeGrafter"/>
</dbReference>
<dbReference type="InterPro" id="IPR010431">
    <property type="entry name" value="Fascin"/>
</dbReference>
<dbReference type="SUPFAM" id="SSF50405">
    <property type="entry name" value="Actin-crosslinking proteins"/>
    <property type="match status" value="1"/>
</dbReference>
<dbReference type="Gene3D" id="2.80.10.50">
    <property type="match status" value="1"/>
</dbReference>
<feature type="chain" id="PRO_5020367211" description="DUF7910 domain-containing protein" evidence="1">
    <location>
        <begin position="20"/>
        <end position="268"/>
    </location>
</feature>
<dbReference type="CDD" id="cd00257">
    <property type="entry name" value="beta-trefoil_FSCN-like"/>
    <property type="match status" value="1"/>
</dbReference>
<dbReference type="InterPro" id="IPR008999">
    <property type="entry name" value="Actin-crosslinking"/>
</dbReference>
<feature type="signal peptide" evidence="1">
    <location>
        <begin position="1"/>
        <end position="19"/>
    </location>
</feature>
<dbReference type="AlphaFoldDB" id="A0A4S8K4N9"/>
<dbReference type="Proteomes" id="UP000317650">
    <property type="component" value="Chromosome 8"/>
</dbReference>
<evidence type="ECO:0000313" key="3">
    <source>
        <dbReference type="EMBL" id="THU69816.1"/>
    </source>
</evidence>
<evidence type="ECO:0000313" key="4">
    <source>
        <dbReference type="Proteomes" id="UP000317650"/>
    </source>
</evidence>
<dbReference type="InterPro" id="IPR017853">
    <property type="entry name" value="GH"/>
</dbReference>
<dbReference type="GO" id="GO:0005737">
    <property type="term" value="C:cytoplasm"/>
    <property type="evidence" value="ECO:0007669"/>
    <property type="project" value="TreeGrafter"/>
</dbReference>
<dbReference type="PANTHER" id="PTHR10551">
    <property type="entry name" value="FASCIN"/>
    <property type="match status" value="1"/>
</dbReference>
<protein>
    <recommendedName>
        <fullName evidence="2">DUF7910 domain-containing protein</fullName>
    </recommendedName>
</protein>
<organism evidence="3 4">
    <name type="scientific">Musa balbisiana</name>
    <name type="common">Banana</name>
    <dbReference type="NCBI Taxonomy" id="52838"/>
    <lineage>
        <taxon>Eukaryota</taxon>
        <taxon>Viridiplantae</taxon>
        <taxon>Streptophyta</taxon>
        <taxon>Embryophyta</taxon>
        <taxon>Tracheophyta</taxon>
        <taxon>Spermatophyta</taxon>
        <taxon>Magnoliopsida</taxon>
        <taxon>Liliopsida</taxon>
        <taxon>Zingiberales</taxon>
        <taxon>Musaceae</taxon>
        <taxon>Musa</taxon>
    </lineage>
</organism>
<dbReference type="GO" id="GO:0007163">
    <property type="term" value="P:establishment or maintenance of cell polarity"/>
    <property type="evidence" value="ECO:0007669"/>
    <property type="project" value="TreeGrafter"/>
</dbReference>
<sequence length="268" mass="29582">MALHCVFRTLLGFAIMISSNPFHSLVVGANFSSGSIKAVNLGGWLVTEGWLTPNLFDSIPNKELLDGTKVRFQSLRSQKYLSAEKGVGMEIVANRSTASDWETFKLWRVDENTFQFRAFAGQFQSVSDGAVVVITKNANRPESKFVVVKNDQNPKLVRIKASNGLFMQEIDGCQRCAREDGTVVTADFQEKTSRGNGDPSVFLMQISDTITGEYQLTNGLGGKAAEVLTVTMKCHHATLGDGRGYDMVLAVAMELDNIGQWWMVWHGM</sequence>
<evidence type="ECO:0000259" key="2">
    <source>
        <dbReference type="Pfam" id="PF25490"/>
    </source>
</evidence>
<keyword evidence="4" id="KW-1185">Reference proteome</keyword>
<dbReference type="SUPFAM" id="SSF51445">
    <property type="entry name" value="(Trans)glycosidases"/>
    <property type="match status" value="1"/>
</dbReference>
<dbReference type="GO" id="GO:0051017">
    <property type="term" value="P:actin filament bundle assembly"/>
    <property type="evidence" value="ECO:0007669"/>
    <property type="project" value="TreeGrafter"/>
</dbReference>
<dbReference type="InterPro" id="IPR057232">
    <property type="entry name" value="DUF7910"/>
</dbReference>
<gene>
    <name evidence="3" type="ORF">C4D60_Mb08t18400</name>
</gene>
<dbReference type="Pfam" id="PF25490">
    <property type="entry name" value="DUF7910"/>
    <property type="match status" value="1"/>
</dbReference>
<proteinExistence type="predicted"/>
<dbReference type="GO" id="GO:0051015">
    <property type="term" value="F:actin filament binding"/>
    <property type="evidence" value="ECO:0007669"/>
    <property type="project" value="InterPro"/>
</dbReference>
<dbReference type="STRING" id="52838.A0A4S8K4N9"/>
<comment type="caution">
    <text evidence="3">The sequence shown here is derived from an EMBL/GenBank/DDBJ whole genome shotgun (WGS) entry which is preliminary data.</text>
</comment>
<dbReference type="EMBL" id="PYDT01000002">
    <property type="protein sequence ID" value="THU69816.1"/>
    <property type="molecule type" value="Genomic_DNA"/>
</dbReference>
<evidence type="ECO:0000256" key="1">
    <source>
        <dbReference type="SAM" id="SignalP"/>
    </source>
</evidence>
<name>A0A4S8K4N9_MUSBA</name>
<feature type="domain" description="DUF7910" evidence="2">
    <location>
        <begin position="61"/>
        <end position="206"/>
    </location>
</feature>
<dbReference type="GO" id="GO:0016477">
    <property type="term" value="P:cell migration"/>
    <property type="evidence" value="ECO:0007669"/>
    <property type="project" value="TreeGrafter"/>
</dbReference>